<feature type="transmembrane region" description="Helical" evidence="7">
    <location>
        <begin position="300"/>
        <end position="321"/>
    </location>
</feature>
<evidence type="ECO:0000256" key="5">
    <source>
        <dbReference type="ARBA" id="ARBA00022989"/>
    </source>
</evidence>
<accession>A0AAC9LGI1</accession>
<dbReference type="PANTHER" id="PTHR40074">
    <property type="entry name" value="O-ACETYLTRANSFERASE WECH"/>
    <property type="match status" value="1"/>
</dbReference>
<evidence type="ECO:0000313" key="9">
    <source>
        <dbReference type="EMBL" id="APU15869.1"/>
    </source>
</evidence>
<dbReference type="PANTHER" id="PTHR40074:SF4">
    <property type="entry name" value="INNER MEMBRANE PROTEIN YCFT"/>
    <property type="match status" value="1"/>
</dbReference>
<dbReference type="GO" id="GO:0009246">
    <property type="term" value="P:enterobacterial common antigen biosynthetic process"/>
    <property type="evidence" value="ECO:0007669"/>
    <property type="project" value="TreeGrafter"/>
</dbReference>
<dbReference type="RefSeq" id="WP_075741520.1">
    <property type="nucleotide sequence ID" value="NZ_CP016076.1"/>
</dbReference>
<proteinExistence type="inferred from homology"/>
<dbReference type="AlphaFoldDB" id="A0AAC9LGI1"/>
<dbReference type="InterPro" id="IPR002656">
    <property type="entry name" value="Acyl_transf_3_dom"/>
</dbReference>
<keyword evidence="5 7" id="KW-1133">Transmembrane helix</keyword>
<keyword evidence="10" id="KW-1185">Reference proteome</keyword>
<protein>
    <submittedName>
        <fullName evidence="9">Membrane protein</fullName>
    </submittedName>
</protein>
<dbReference type="Proteomes" id="UP000185511">
    <property type="component" value="Chromosome"/>
</dbReference>
<evidence type="ECO:0000256" key="4">
    <source>
        <dbReference type="ARBA" id="ARBA00022692"/>
    </source>
</evidence>
<feature type="transmembrane region" description="Helical" evidence="7">
    <location>
        <begin position="231"/>
        <end position="251"/>
    </location>
</feature>
<feature type="transmembrane region" description="Helical" evidence="7">
    <location>
        <begin position="204"/>
        <end position="225"/>
    </location>
</feature>
<evidence type="ECO:0000256" key="7">
    <source>
        <dbReference type="SAM" id="Phobius"/>
    </source>
</evidence>
<keyword evidence="3" id="KW-1003">Cell membrane</keyword>
<feature type="domain" description="Acyltransferase 3" evidence="8">
    <location>
        <begin position="8"/>
        <end position="318"/>
    </location>
</feature>
<sequence length="352" mass="37753">MTAQRREGWPDVAKGVCIILVVLWHVVTKHVAHLDWPATAGMPAVWTLLSALSPLRMPLFFLVSGLFAARAVCSPHAATAVRRTTGLISLYVLWLTIQTFALAAAPDFDTARATGLGEYLAQLTVSPTNLWYLLALAVYLVVARLTRTLSTPLVLGSAFFLACIASAGLLPDWGNLWQLVQNLFFFLLGLRLRGRVANVAASATLPSMLGFGAGFAAAVVLVSMLDAREWFGVWPLLSIVAVLFGVTACALLDSRVPWLATPLRLLGQQTLPVYVIHMIPLALVHQALRGTAASAALATPVLSIIGPLLLTTVVVIGCLGAHRVLNRLGLGVLFDPLVVARRFRRSAGKDKS</sequence>
<dbReference type="KEGG" id="acad:UA74_19220"/>
<feature type="transmembrane region" description="Helical" evidence="7">
    <location>
        <begin position="271"/>
        <end position="288"/>
    </location>
</feature>
<feature type="transmembrane region" description="Helical" evidence="7">
    <location>
        <begin position="176"/>
        <end position="192"/>
    </location>
</feature>
<evidence type="ECO:0000259" key="8">
    <source>
        <dbReference type="Pfam" id="PF01757"/>
    </source>
</evidence>
<keyword evidence="4 7" id="KW-0812">Transmembrane</keyword>
<comment type="subcellular location">
    <subcellularLocation>
        <location evidence="1">Cell membrane</location>
        <topology evidence="1">Multi-pass membrane protein</topology>
    </subcellularLocation>
</comment>
<dbReference type="EMBL" id="CP016076">
    <property type="protein sequence ID" value="APU15869.1"/>
    <property type="molecule type" value="Genomic_DNA"/>
</dbReference>
<evidence type="ECO:0000313" key="10">
    <source>
        <dbReference type="Proteomes" id="UP000185511"/>
    </source>
</evidence>
<dbReference type="Pfam" id="PF01757">
    <property type="entry name" value="Acyl_transf_3"/>
    <property type="match status" value="1"/>
</dbReference>
<organism evidence="9 10">
    <name type="scientific">Actinoalloteichus fjordicus</name>
    <dbReference type="NCBI Taxonomy" id="1612552"/>
    <lineage>
        <taxon>Bacteria</taxon>
        <taxon>Bacillati</taxon>
        <taxon>Actinomycetota</taxon>
        <taxon>Actinomycetes</taxon>
        <taxon>Pseudonocardiales</taxon>
        <taxon>Pseudonocardiaceae</taxon>
        <taxon>Actinoalloteichus</taxon>
    </lineage>
</organism>
<feature type="transmembrane region" description="Helical" evidence="7">
    <location>
        <begin position="129"/>
        <end position="146"/>
    </location>
</feature>
<reference evidence="10" key="1">
    <citation type="submission" date="2016-06" db="EMBL/GenBank/DDBJ databases">
        <title>Complete genome sequence of Actinoalloteichus fjordicus DSM 46855 (=ADI127-17), type strain of the new species Actinoalloteichus fjordicus.</title>
        <authorList>
            <person name="Ruckert C."/>
            <person name="Nouioui I."/>
            <person name="Willmese J."/>
            <person name="van Wezel G."/>
            <person name="Klenk H.-P."/>
            <person name="Kalinowski J."/>
            <person name="Zotchev S.B."/>
        </authorList>
    </citation>
    <scope>NUCLEOTIDE SEQUENCE [LARGE SCALE GENOMIC DNA]</scope>
    <source>
        <strain evidence="10">ADI127-7</strain>
    </source>
</reference>
<dbReference type="GO" id="GO:0005886">
    <property type="term" value="C:plasma membrane"/>
    <property type="evidence" value="ECO:0007669"/>
    <property type="project" value="UniProtKB-SubCell"/>
</dbReference>
<evidence type="ECO:0000256" key="3">
    <source>
        <dbReference type="ARBA" id="ARBA00022475"/>
    </source>
</evidence>
<feature type="transmembrane region" description="Helical" evidence="7">
    <location>
        <begin position="44"/>
        <end position="73"/>
    </location>
</feature>
<keyword evidence="6 7" id="KW-0472">Membrane</keyword>
<dbReference type="GO" id="GO:0016413">
    <property type="term" value="F:O-acetyltransferase activity"/>
    <property type="evidence" value="ECO:0007669"/>
    <property type="project" value="TreeGrafter"/>
</dbReference>
<evidence type="ECO:0000256" key="2">
    <source>
        <dbReference type="ARBA" id="ARBA00007400"/>
    </source>
</evidence>
<comment type="similarity">
    <text evidence="2">Belongs to the acyltransferase 3 family.</text>
</comment>
<feature type="transmembrane region" description="Helical" evidence="7">
    <location>
        <begin position="153"/>
        <end position="170"/>
    </location>
</feature>
<feature type="transmembrane region" description="Helical" evidence="7">
    <location>
        <begin position="12"/>
        <end position="32"/>
    </location>
</feature>
<gene>
    <name evidence="9" type="ORF">UA74_19220</name>
</gene>
<evidence type="ECO:0000256" key="6">
    <source>
        <dbReference type="ARBA" id="ARBA00023136"/>
    </source>
</evidence>
<evidence type="ECO:0000256" key="1">
    <source>
        <dbReference type="ARBA" id="ARBA00004651"/>
    </source>
</evidence>
<feature type="transmembrane region" description="Helical" evidence="7">
    <location>
        <begin position="85"/>
        <end position="105"/>
    </location>
</feature>
<name>A0AAC9LGI1_9PSEU</name>